<evidence type="ECO:0000313" key="3">
    <source>
        <dbReference type="Proteomes" id="UP000260983"/>
    </source>
</evidence>
<dbReference type="AlphaFoldDB" id="A0A3E5BST2"/>
<sequence length="67" mass="7631">MYRPKPVSPRQNKILLILNGILVPTTLALGGVSLYYKQWVSVIAMILVLLSAILNTYNCWKRLKEKS</sequence>
<gene>
    <name evidence="2" type="ORF">DXB65_01930</name>
</gene>
<keyword evidence="1" id="KW-0472">Membrane</keyword>
<organism evidence="2 3">
    <name type="scientific">Bacteroides oleiciplenus</name>
    <dbReference type="NCBI Taxonomy" id="626931"/>
    <lineage>
        <taxon>Bacteria</taxon>
        <taxon>Pseudomonadati</taxon>
        <taxon>Bacteroidota</taxon>
        <taxon>Bacteroidia</taxon>
        <taxon>Bacteroidales</taxon>
        <taxon>Bacteroidaceae</taxon>
        <taxon>Bacteroides</taxon>
    </lineage>
</organism>
<proteinExistence type="predicted"/>
<evidence type="ECO:0000313" key="2">
    <source>
        <dbReference type="EMBL" id="RGN40409.1"/>
    </source>
</evidence>
<feature type="transmembrane region" description="Helical" evidence="1">
    <location>
        <begin position="12"/>
        <end position="36"/>
    </location>
</feature>
<evidence type="ECO:0000256" key="1">
    <source>
        <dbReference type="SAM" id="Phobius"/>
    </source>
</evidence>
<keyword evidence="1" id="KW-0812">Transmembrane</keyword>
<name>A0A3E5BST2_9BACE</name>
<accession>A0A3E5BST2</accession>
<dbReference type="Proteomes" id="UP000260983">
    <property type="component" value="Unassembled WGS sequence"/>
</dbReference>
<feature type="transmembrane region" description="Helical" evidence="1">
    <location>
        <begin position="42"/>
        <end position="60"/>
    </location>
</feature>
<protein>
    <submittedName>
        <fullName evidence="2">Uncharacterized protein</fullName>
    </submittedName>
</protein>
<reference evidence="2 3" key="1">
    <citation type="submission" date="2018-08" db="EMBL/GenBank/DDBJ databases">
        <title>A genome reference for cultivated species of the human gut microbiota.</title>
        <authorList>
            <person name="Zou Y."/>
            <person name="Xue W."/>
            <person name="Luo G."/>
        </authorList>
    </citation>
    <scope>NUCLEOTIDE SEQUENCE [LARGE SCALE GENOMIC DNA]</scope>
    <source>
        <strain evidence="2 3">OM05-15BH</strain>
    </source>
</reference>
<dbReference type="RefSeq" id="WP_117723136.1">
    <property type="nucleotide sequence ID" value="NZ_QSUL01000001.1"/>
</dbReference>
<comment type="caution">
    <text evidence="2">The sequence shown here is derived from an EMBL/GenBank/DDBJ whole genome shotgun (WGS) entry which is preliminary data.</text>
</comment>
<dbReference type="EMBL" id="QSUL01000001">
    <property type="protein sequence ID" value="RGN40409.1"/>
    <property type="molecule type" value="Genomic_DNA"/>
</dbReference>
<keyword evidence="1" id="KW-1133">Transmembrane helix</keyword>